<dbReference type="Gene3D" id="3.30.300.20">
    <property type="match status" value="1"/>
</dbReference>
<dbReference type="SUPFAM" id="SSF82784">
    <property type="entry name" value="OsmC-like"/>
    <property type="match status" value="1"/>
</dbReference>
<dbReference type="PANTHER" id="PTHR39624">
    <property type="entry name" value="PROTEIN INVOLVED IN RIMO-MEDIATED BETA-METHYLTHIOLATION OF RIBOSOMAL PROTEIN S12 YCAO"/>
    <property type="match status" value="1"/>
</dbReference>
<dbReference type="EMBL" id="JAUOTP010000003">
    <property type="protein sequence ID" value="MDO6414229.1"/>
    <property type="molecule type" value="Genomic_DNA"/>
</dbReference>
<accession>A0ABT8Y7E2</accession>
<gene>
    <name evidence="1" type="ORF">Q4F19_07530</name>
</gene>
<dbReference type="InterPro" id="IPR036102">
    <property type="entry name" value="OsmC/Ohrsf"/>
</dbReference>
<protein>
    <submittedName>
        <fullName evidence="1">OsmC family protein</fullName>
    </submittedName>
</protein>
<dbReference type="Pfam" id="PF02566">
    <property type="entry name" value="OsmC"/>
    <property type="match status" value="1"/>
</dbReference>
<sequence length="132" mass="14112">MADAKATIGSAGYAVQITTGRHRLMADEPESRGGTDTGPAPYDLLLAALGACTALTLRMYADRHGWVINALDVELRIVLGAESNHIRRVLAIEGPDVAACQRLAEVAERTPVTLTIKNGMAIETTLKERESV</sequence>
<dbReference type="InterPro" id="IPR015946">
    <property type="entry name" value="KH_dom-like_a/b"/>
</dbReference>
<dbReference type="InterPro" id="IPR003718">
    <property type="entry name" value="OsmC/Ohr_fam"/>
</dbReference>
<dbReference type="PANTHER" id="PTHR39624:SF2">
    <property type="entry name" value="OSMC-LIKE PROTEIN"/>
    <property type="match status" value="1"/>
</dbReference>
<evidence type="ECO:0000313" key="1">
    <source>
        <dbReference type="EMBL" id="MDO6414229.1"/>
    </source>
</evidence>
<dbReference type="Proteomes" id="UP001169764">
    <property type="component" value="Unassembled WGS sequence"/>
</dbReference>
<comment type="caution">
    <text evidence="1">The sequence shown here is derived from an EMBL/GenBank/DDBJ whole genome shotgun (WGS) entry which is preliminary data.</text>
</comment>
<evidence type="ECO:0000313" key="2">
    <source>
        <dbReference type="Proteomes" id="UP001169764"/>
    </source>
</evidence>
<reference evidence="1" key="1">
    <citation type="submission" date="2023-07" db="EMBL/GenBank/DDBJ databases">
        <authorList>
            <person name="Kim M."/>
        </authorList>
    </citation>
    <scope>NUCLEOTIDE SEQUENCE</scope>
    <source>
        <strain evidence="1">BIUV-7</strain>
    </source>
</reference>
<keyword evidence="2" id="KW-1185">Reference proteome</keyword>
<proteinExistence type="predicted"/>
<dbReference type="RefSeq" id="WP_303541274.1">
    <property type="nucleotide sequence ID" value="NZ_JAUOTP010000003.1"/>
</dbReference>
<organism evidence="1 2">
    <name type="scientific">Sphingomonas natans</name>
    <dbReference type="NCBI Taxonomy" id="3063330"/>
    <lineage>
        <taxon>Bacteria</taxon>
        <taxon>Pseudomonadati</taxon>
        <taxon>Pseudomonadota</taxon>
        <taxon>Alphaproteobacteria</taxon>
        <taxon>Sphingomonadales</taxon>
        <taxon>Sphingomonadaceae</taxon>
        <taxon>Sphingomonas</taxon>
    </lineage>
</organism>
<name>A0ABT8Y7E2_9SPHN</name>